<keyword evidence="3" id="KW-1185">Reference proteome</keyword>
<organism evidence="2 3">
    <name type="scientific">Melanomma pulvis-pyrius CBS 109.77</name>
    <dbReference type="NCBI Taxonomy" id="1314802"/>
    <lineage>
        <taxon>Eukaryota</taxon>
        <taxon>Fungi</taxon>
        <taxon>Dikarya</taxon>
        <taxon>Ascomycota</taxon>
        <taxon>Pezizomycotina</taxon>
        <taxon>Dothideomycetes</taxon>
        <taxon>Pleosporomycetidae</taxon>
        <taxon>Pleosporales</taxon>
        <taxon>Melanommataceae</taxon>
        <taxon>Melanomma</taxon>
    </lineage>
</organism>
<protein>
    <submittedName>
        <fullName evidence="2">Uncharacterized protein</fullName>
    </submittedName>
</protein>
<evidence type="ECO:0000313" key="3">
    <source>
        <dbReference type="Proteomes" id="UP000799757"/>
    </source>
</evidence>
<dbReference type="Proteomes" id="UP000799757">
    <property type="component" value="Unassembled WGS sequence"/>
</dbReference>
<sequence length="184" mass="19898">MSRRRRPAYARPPSPWPSPLQLEAAGTARGHAALLHRATRRAARTEDHEVLLSAAVRHIGRDRVEGEPEDCRRGGAFQAPLSAASSCRRPGRGGVARTQTRAAATTAATAAITTKRDRKPPPPMYGSDPTRLGPDCDVRNSKHQAHRAGALCFLPQKGMLETTARRDHTGAQGHLGAAQQRTNR</sequence>
<evidence type="ECO:0000313" key="2">
    <source>
        <dbReference type="EMBL" id="KAF2795779.1"/>
    </source>
</evidence>
<feature type="region of interest" description="Disordered" evidence="1">
    <location>
        <begin position="163"/>
        <end position="184"/>
    </location>
</feature>
<proteinExistence type="predicted"/>
<dbReference type="AlphaFoldDB" id="A0A6A6XH24"/>
<feature type="compositionally biased region" description="Low complexity" evidence="1">
    <location>
        <begin position="96"/>
        <end position="113"/>
    </location>
</feature>
<feature type="region of interest" description="Disordered" evidence="1">
    <location>
        <begin position="82"/>
        <end position="135"/>
    </location>
</feature>
<dbReference type="EMBL" id="MU001848">
    <property type="protein sequence ID" value="KAF2795779.1"/>
    <property type="molecule type" value="Genomic_DNA"/>
</dbReference>
<evidence type="ECO:0000256" key="1">
    <source>
        <dbReference type="SAM" id="MobiDB-lite"/>
    </source>
</evidence>
<name>A0A6A6XH24_9PLEO</name>
<accession>A0A6A6XH24</accession>
<feature type="region of interest" description="Disordered" evidence="1">
    <location>
        <begin position="1"/>
        <end position="21"/>
    </location>
</feature>
<gene>
    <name evidence="2" type="ORF">K505DRAFT_381822</name>
</gene>
<reference evidence="2" key="1">
    <citation type="journal article" date="2020" name="Stud. Mycol.">
        <title>101 Dothideomycetes genomes: a test case for predicting lifestyles and emergence of pathogens.</title>
        <authorList>
            <person name="Haridas S."/>
            <person name="Albert R."/>
            <person name="Binder M."/>
            <person name="Bloem J."/>
            <person name="Labutti K."/>
            <person name="Salamov A."/>
            <person name="Andreopoulos B."/>
            <person name="Baker S."/>
            <person name="Barry K."/>
            <person name="Bills G."/>
            <person name="Bluhm B."/>
            <person name="Cannon C."/>
            <person name="Castanera R."/>
            <person name="Culley D."/>
            <person name="Daum C."/>
            <person name="Ezra D."/>
            <person name="Gonzalez J."/>
            <person name="Henrissat B."/>
            <person name="Kuo A."/>
            <person name="Liang C."/>
            <person name="Lipzen A."/>
            <person name="Lutzoni F."/>
            <person name="Magnuson J."/>
            <person name="Mondo S."/>
            <person name="Nolan M."/>
            <person name="Ohm R."/>
            <person name="Pangilinan J."/>
            <person name="Park H.-J."/>
            <person name="Ramirez L."/>
            <person name="Alfaro M."/>
            <person name="Sun H."/>
            <person name="Tritt A."/>
            <person name="Yoshinaga Y."/>
            <person name="Zwiers L.-H."/>
            <person name="Turgeon B."/>
            <person name="Goodwin S."/>
            <person name="Spatafora J."/>
            <person name="Crous P."/>
            <person name="Grigoriev I."/>
        </authorList>
    </citation>
    <scope>NUCLEOTIDE SEQUENCE</scope>
    <source>
        <strain evidence="2">CBS 109.77</strain>
    </source>
</reference>